<name>A0AAV4VVZ2_9ARAC</name>
<evidence type="ECO:0000256" key="1">
    <source>
        <dbReference type="SAM" id="SignalP"/>
    </source>
</evidence>
<reference evidence="2 3" key="1">
    <citation type="submission" date="2021-06" db="EMBL/GenBank/DDBJ databases">
        <title>Caerostris darwini draft genome.</title>
        <authorList>
            <person name="Kono N."/>
            <person name="Arakawa K."/>
        </authorList>
    </citation>
    <scope>NUCLEOTIDE SEQUENCE [LARGE SCALE GENOMIC DNA]</scope>
</reference>
<sequence length="179" mass="19922">MVSANRALAWTWVALVSAFFIPEIRCIPKLPYGMQLQHVAALVKPLNTINSMMNDIQNSMASTPESTENISKSKTMLDDAKGIFDTVQDKAKGILDGVPDKAKDVIGSMSGSSIDFMEKTLDNTKKVVGKTMDALHPMIDKIDQMAPGVRDAIHNVKNKAMDVMENVQDMIRKRREELW</sequence>
<evidence type="ECO:0000313" key="3">
    <source>
        <dbReference type="Proteomes" id="UP001054837"/>
    </source>
</evidence>
<evidence type="ECO:0000313" key="2">
    <source>
        <dbReference type="EMBL" id="GIY73759.1"/>
    </source>
</evidence>
<accession>A0AAV4VVZ2</accession>
<feature type="chain" id="PRO_5043327153" evidence="1">
    <location>
        <begin position="27"/>
        <end position="179"/>
    </location>
</feature>
<protein>
    <submittedName>
        <fullName evidence="2">Uncharacterized protein</fullName>
    </submittedName>
</protein>
<proteinExistence type="predicted"/>
<gene>
    <name evidence="2" type="ORF">CDAR_464441</name>
</gene>
<feature type="signal peptide" evidence="1">
    <location>
        <begin position="1"/>
        <end position="26"/>
    </location>
</feature>
<organism evidence="2 3">
    <name type="scientific">Caerostris darwini</name>
    <dbReference type="NCBI Taxonomy" id="1538125"/>
    <lineage>
        <taxon>Eukaryota</taxon>
        <taxon>Metazoa</taxon>
        <taxon>Ecdysozoa</taxon>
        <taxon>Arthropoda</taxon>
        <taxon>Chelicerata</taxon>
        <taxon>Arachnida</taxon>
        <taxon>Araneae</taxon>
        <taxon>Araneomorphae</taxon>
        <taxon>Entelegynae</taxon>
        <taxon>Araneoidea</taxon>
        <taxon>Araneidae</taxon>
        <taxon>Caerostris</taxon>
    </lineage>
</organism>
<dbReference type="AlphaFoldDB" id="A0AAV4VVZ2"/>
<keyword evidence="3" id="KW-1185">Reference proteome</keyword>
<dbReference type="Gene3D" id="1.20.120.20">
    <property type="entry name" value="Apolipoprotein"/>
    <property type="match status" value="1"/>
</dbReference>
<dbReference type="Proteomes" id="UP001054837">
    <property type="component" value="Unassembled WGS sequence"/>
</dbReference>
<dbReference type="EMBL" id="BPLQ01013634">
    <property type="protein sequence ID" value="GIY73759.1"/>
    <property type="molecule type" value="Genomic_DNA"/>
</dbReference>
<keyword evidence="1" id="KW-0732">Signal</keyword>
<comment type="caution">
    <text evidence="2">The sequence shown here is derived from an EMBL/GenBank/DDBJ whole genome shotgun (WGS) entry which is preliminary data.</text>
</comment>